<reference evidence="1" key="1">
    <citation type="journal article" date="2020" name="Stud. Mycol.">
        <title>101 Dothideomycetes genomes: a test case for predicting lifestyles and emergence of pathogens.</title>
        <authorList>
            <person name="Haridas S."/>
            <person name="Albert R."/>
            <person name="Binder M."/>
            <person name="Bloem J."/>
            <person name="Labutti K."/>
            <person name="Salamov A."/>
            <person name="Andreopoulos B."/>
            <person name="Baker S."/>
            <person name="Barry K."/>
            <person name="Bills G."/>
            <person name="Bluhm B."/>
            <person name="Cannon C."/>
            <person name="Castanera R."/>
            <person name="Culley D."/>
            <person name="Daum C."/>
            <person name="Ezra D."/>
            <person name="Gonzalez J."/>
            <person name="Henrissat B."/>
            <person name="Kuo A."/>
            <person name="Liang C."/>
            <person name="Lipzen A."/>
            <person name="Lutzoni F."/>
            <person name="Magnuson J."/>
            <person name="Mondo S."/>
            <person name="Nolan M."/>
            <person name="Ohm R."/>
            <person name="Pangilinan J."/>
            <person name="Park H.-J."/>
            <person name="Ramirez L."/>
            <person name="Alfaro M."/>
            <person name="Sun H."/>
            <person name="Tritt A."/>
            <person name="Yoshinaga Y."/>
            <person name="Zwiers L.-H."/>
            <person name="Turgeon B."/>
            <person name="Goodwin S."/>
            <person name="Spatafora J."/>
            <person name="Crous P."/>
            <person name="Grigoriev I."/>
        </authorList>
    </citation>
    <scope>NUCLEOTIDE SEQUENCE</scope>
    <source>
        <strain evidence="1">CBS 473.64</strain>
    </source>
</reference>
<protein>
    <recommendedName>
        <fullName evidence="3">Spherulation-specific family 4</fullName>
    </recommendedName>
</protein>
<dbReference type="InterPro" id="IPR021986">
    <property type="entry name" value="Spherulin4"/>
</dbReference>
<evidence type="ECO:0000313" key="1">
    <source>
        <dbReference type="EMBL" id="KAF2645200.1"/>
    </source>
</evidence>
<dbReference type="PANTHER" id="PTHR35040:SF9">
    <property type="entry name" value="4-LIKE CELL SURFACE PROTEIN, PUTATIVE (AFU_ORTHOLOGUE AFUA_4G14080)-RELATED"/>
    <property type="match status" value="1"/>
</dbReference>
<evidence type="ECO:0008006" key="3">
    <source>
        <dbReference type="Google" id="ProtNLM"/>
    </source>
</evidence>
<gene>
    <name evidence="1" type="ORF">P280DRAFT_545224</name>
</gene>
<sequence length="255" mass="29083">MAILPESKVLLPLYIYPSPGNWDPLFKSIEAYPALEFVVIINPNSGPGSEPWWPNTDYVREVRKLNAYPNVQTVGYVATTYCKRSIEDVFADIAKYVSWSSDNRYPGLGVTGIFFDETLNLFHEDVKEYLDAISIKVKNSEGILGFKTVIHNPGTAVEKGLSDPGPDITTVAEVTYYDFKSESFQRWLSRSPYGRDRSSYMIHSTPEGNVEDLVRTIRERAAYIFVTDLEMDYYHSFGSSWDRFVLAMATEWDSM</sequence>
<keyword evidence="2" id="KW-1185">Reference proteome</keyword>
<dbReference type="PANTHER" id="PTHR35040">
    <property type="match status" value="1"/>
</dbReference>
<dbReference type="Proteomes" id="UP000799753">
    <property type="component" value="Unassembled WGS sequence"/>
</dbReference>
<dbReference type="OrthoDB" id="5342184at2759"/>
<dbReference type="Pfam" id="PF12138">
    <property type="entry name" value="Spherulin4"/>
    <property type="match status" value="1"/>
</dbReference>
<dbReference type="EMBL" id="MU006777">
    <property type="protein sequence ID" value="KAF2645200.1"/>
    <property type="molecule type" value="Genomic_DNA"/>
</dbReference>
<name>A0A6A6SCA8_9PLEO</name>
<proteinExistence type="predicted"/>
<evidence type="ECO:0000313" key="2">
    <source>
        <dbReference type="Proteomes" id="UP000799753"/>
    </source>
</evidence>
<organism evidence="1 2">
    <name type="scientific">Massarina eburnea CBS 473.64</name>
    <dbReference type="NCBI Taxonomy" id="1395130"/>
    <lineage>
        <taxon>Eukaryota</taxon>
        <taxon>Fungi</taxon>
        <taxon>Dikarya</taxon>
        <taxon>Ascomycota</taxon>
        <taxon>Pezizomycotina</taxon>
        <taxon>Dothideomycetes</taxon>
        <taxon>Pleosporomycetidae</taxon>
        <taxon>Pleosporales</taxon>
        <taxon>Massarineae</taxon>
        <taxon>Massarinaceae</taxon>
        <taxon>Massarina</taxon>
    </lineage>
</organism>
<accession>A0A6A6SCA8</accession>
<dbReference type="AlphaFoldDB" id="A0A6A6SCA8"/>